<accession>A0AAV9VHY6</accession>
<keyword evidence="1" id="KW-0805">Transcription regulation</keyword>
<dbReference type="InterPro" id="IPR051232">
    <property type="entry name" value="ARID/SWI1_ChromRemod"/>
</dbReference>
<feature type="compositionally biased region" description="Polar residues" evidence="4">
    <location>
        <begin position="174"/>
        <end position="214"/>
    </location>
</feature>
<dbReference type="Pfam" id="PF01388">
    <property type="entry name" value="ARID"/>
    <property type="match status" value="1"/>
</dbReference>
<evidence type="ECO:0000256" key="2">
    <source>
        <dbReference type="ARBA" id="ARBA00023163"/>
    </source>
</evidence>
<sequence length="1028" mass="111992">MDASNNMMMPSSMDPMQFQQGQQGQHMQHSPVAQQSPHASLMHNGNARHPSPGFQTPSYHVNPVVPLKRARPREDSVNISPRQTPSVLPGSRSQTPQSGVGQVPNSQVYHLYGAGNPNVPQRPLSATPSFIPQLSQGAPNNGTPSPIMQSQGYKTPNSSSVAGPGQPPPPKRMATQSPSPFSPANQQHMFIQQGSPTSEHSVTRSVTPHGFPTQQQQNPAFAMQGQRAFSPPNGMGQAISLTQNFQPNPGAQAMYNQLQRQQQHKLMQQSAQMQGAQNPMMQHHGRNMAVSTLPGSHPNPNAKITGRGVPNPDQFARHLQDFMQKRGTPLTSLTVLLGDRQVHLFSLYLLVHRFGGHRSISAANQWASVAQGMQLNVDAHPGIAEQLAQAYQNNLAPFEDAYRKSAQAQHSVPVQMPNANQVSHLGIGKQPHGASQNPNKQSPQELNASNFQASSASAYPNAPFQGSLSGSKAVPPTAAHQQYPPPATLDAAPFSQAQAQAQAQSKGMPPTIPGGLPQPSDITHSAVTPTREKHNLHFNPKVRGLDTHGGVDVAVLSGIGAEIVHLRPTVPTFNELGIIDVHALTMSLKSGLQAEIRLALDTLVTVSVESQWSLSLKSCEDLVETLVDVAESEVSLLRENVTELDTEPLFPPYEDVLRGCRQEANTLLAVPKVGSRSYELDRAADRLIAITTIFRNLSFFESNHDPLAESGVIKFVASIIDTICRTKMLLRSNNNTLDFMKDMIIFLSNLSQSIILPGKQEALGLLRFILSFAPQPGPYFPGRNLPMFASYHPSIHRYLPPAVDSLAKLLVRDDPNRGYFKELFISEPGPERNWDLLTRSFALAISPIPVADNVRMMLPQAVEARKPYLEQGMLAAEILSGIAAQEDSRLALSWLSSEDGFSHSLVRLVYFLCTQQQIIRPVNGRGASYQDDGQPFSRVIQRGATVLRNLSLTSTDDYNFDGLLGSIESLNLLDTEADSLKSMFLAGMASKKEILFGAMMNQSVDAKALSYMCEFSGFAGNTDNDEVY</sequence>
<protein>
    <recommendedName>
        <fullName evidence="5">ARID domain-containing protein</fullName>
    </recommendedName>
</protein>
<dbReference type="InterPro" id="IPR001606">
    <property type="entry name" value="ARID_dom"/>
</dbReference>
<dbReference type="CDD" id="cd16871">
    <property type="entry name" value="ARID_Swi1p-like"/>
    <property type="match status" value="1"/>
</dbReference>
<evidence type="ECO:0000256" key="1">
    <source>
        <dbReference type="ARBA" id="ARBA00023015"/>
    </source>
</evidence>
<name>A0AAV9VHY6_9PEZI</name>
<feature type="region of interest" description="Disordered" evidence="4">
    <location>
        <begin position="1"/>
        <end position="214"/>
    </location>
</feature>
<evidence type="ECO:0000256" key="3">
    <source>
        <dbReference type="ARBA" id="ARBA00023242"/>
    </source>
</evidence>
<evidence type="ECO:0000256" key="4">
    <source>
        <dbReference type="SAM" id="MobiDB-lite"/>
    </source>
</evidence>
<evidence type="ECO:0000313" key="6">
    <source>
        <dbReference type="EMBL" id="KAK6360776.1"/>
    </source>
</evidence>
<dbReference type="GO" id="GO:0016514">
    <property type="term" value="C:SWI/SNF complex"/>
    <property type="evidence" value="ECO:0007669"/>
    <property type="project" value="TreeGrafter"/>
</dbReference>
<dbReference type="GO" id="GO:0000976">
    <property type="term" value="F:transcription cis-regulatory region binding"/>
    <property type="evidence" value="ECO:0007669"/>
    <property type="project" value="TreeGrafter"/>
</dbReference>
<proteinExistence type="predicted"/>
<dbReference type="PANTHER" id="PTHR13964:SF27">
    <property type="entry name" value="HAT-TRICK, ISOFORM D"/>
    <property type="match status" value="1"/>
</dbReference>
<feature type="compositionally biased region" description="Polar residues" evidence="4">
    <location>
        <begin position="77"/>
        <end position="108"/>
    </location>
</feature>
<dbReference type="PROSITE" id="PS51011">
    <property type="entry name" value="ARID"/>
    <property type="match status" value="1"/>
</dbReference>
<feature type="region of interest" description="Disordered" evidence="4">
    <location>
        <begin position="423"/>
        <end position="525"/>
    </location>
</feature>
<feature type="compositionally biased region" description="Low complexity" evidence="4">
    <location>
        <begin position="1"/>
        <end position="29"/>
    </location>
</feature>
<dbReference type="GO" id="GO:0006357">
    <property type="term" value="P:regulation of transcription by RNA polymerase II"/>
    <property type="evidence" value="ECO:0007669"/>
    <property type="project" value="TreeGrafter"/>
</dbReference>
<dbReference type="InterPro" id="IPR036431">
    <property type="entry name" value="ARID_dom_sf"/>
</dbReference>
<dbReference type="SMART" id="SM01014">
    <property type="entry name" value="ARID"/>
    <property type="match status" value="1"/>
</dbReference>
<keyword evidence="3" id="KW-0539">Nucleus</keyword>
<dbReference type="Gene3D" id="1.10.150.60">
    <property type="entry name" value="ARID DNA-binding domain"/>
    <property type="match status" value="1"/>
</dbReference>
<dbReference type="AlphaFoldDB" id="A0AAV9VHY6"/>
<evidence type="ECO:0000313" key="7">
    <source>
        <dbReference type="Proteomes" id="UP001373714"/>
    </source>
</evidence>
<feature type="compositionally biased region" description="Low complexity" evidence="4">
    <location>
        <begin position="447"/>
        <end position="458"/>
    </location>
</feature>
<dbReference type="Proteomes" id="UP001373714">
    <property type="component" value="Unassembled WGS sequence"/>
</dbReference>
<gene>
    <name evidence="6" type="ORF">TWF730_006898</name>
</gene>
<dbReference type="EMBL" id="JAVHNS010000003">
    <property type="protein sequence ID" value="KAK6360776.1"/>
    <property type="molecule type" value="Genomic_DNA"/>
</dbReference>
<keyword evidence="2" id="KW-0804">Transcription</keyword>
<comment type="caution">
    <text evidence="6">The sequence shown here is derived from an EMBL/GenBank/DDBJ whole genome shotgun (WGS) entry which is preliminary data.</text>
</comment>
<organism evidence="6 7">
    <name type="scientific">Orbilia blumenaviensis</name>
    <dbReference type="NCBI Taxonomy" id="1796055"/>
    <lineage>
        <taxon>Eukaryota</taxon>
        <taxon>Fungi</taxon>
        <taxon>Dikarya</taxon>
        <taxon>Ascomycota</taxon>
        <taxon>Pezizomycotina</taxon>
        <taxon>Orbiliomycetes</taxon>
        <taxon>Orbiliales</taxon>
        <taxon>Orbiliaceae</taxon>
        <taxon>Orbilia</taxon>
    </lineage>
</organism>
<feature type="domain" description="ARID" evidence="5">
    <location>
        <begin position="309"/>
        <end position="403"/>
    </location>
</feature>
<dbReference type="SUPFAM" id="SSF46774">
    <property type="entry name" value="ARID-like"/>
    <property type="match status" value="1"/>
</dbReference>
<dbReference type="PANTHER" id="PTHR13964">
    <property type="entry name" value="RBP-RELATED"/>
    <property type="match status" value="1"/>
</dbReference>
<keyword evidence="7" id="KW-1185">Reference proteome</keyword>
<reference evidence="6 7" key="1">
    <citation type="submission" date="2019-10" db="EMBL/GenBank/DDBJ databases">
        <authorList>
            <person name="Palmer J.M."/>
        </authorList>
    </citation>
    <scope>NUCLEOTIDE SEQUENCE [LARGE SCALE GENOMIC DNA]</scope>
    <source>
        <strain evidence="6 7">TWF730</strain>
    </source>
</reference>
<feature type="compositionally biased region" description="Polar residues" evidence="4">
    <location>
        <begin position="433"/>
        <end position="446"/>
    </location>
</feature>
<feature type="compositionally biased region" description="Polar residues" evidence="4">
    <location>
        <begin position="124"/>
        <end position="161"/>
    </location>
</feature>
<evidence type="ECO:0000259" key="5">
    <source>
        <dbReference type="PROSITE" id="PS51011"/>
    </source>
</evidence>
<dbReference type="SMART" id="SM00501">
    <property type="entry name" value="BRIGHT"/>
    <property type="match status" value="1"/>
</dbReference>